<evidence type="ECO:0000313" key="3">
    <source>
        <dbReference type="Proteomes" id="UP000800038"/>
    </source>
</evidence>
<reference evidence="2" key="1">
    <citation type="journal article" date="2020" name="Stud. Mycol.">
        <title>101 Dothideomycetes genomes: a test case for predicting lifestyles and emergence of pathogens.</title>
        <authorList>
            <person name="Haridas S."/>
            <person name="Albert R."/>
            <person name="Binder M."/>
            <person name="Bloem J."/>
            <person name="Labutti K."/>
            <person name="Salamov A."/>
            <person name="Andreopoulos B."/>
            <person name="Baker S."/>
            <person name="Barry K."/>
            <person name="Bills G."/>
            <person name="Bluhm B."/>
            <person name="Cannon C."/>
            <person name="Castanera R."/>
            <person name="Culley D."/>
            <person name="Daum C."/>
            <person name="Ezra D."/>
            <person name="Gonzalez J."/>
            <person name="Henrissat B."/>
            <person name="Kuo A."/>
            <person name="Liang C."/>
            <person name="Lipzen A."/>
            <person name="Lutzoni F."/>
            <person name="Magnuson J."/>
            <person name="Mondo S."/>
            <person name="Nolan M."/>
            <person name="Ohm R."/>
            <person name="Pangilinan J."/>
            <person name="Park H.-J."/>
            <person name="Ramirez L."/>
            <person name="Alfaro M."/>
            <person name="Sun H."/>
            <person name="Tritt A."/>
            <person name="Yoshinaga Y."/>
            <person name="Zwiers L.-H."/>
            <person name="Turgeon B."/>
            <person name="Goodwin S."/>
            <person name="Spatafora J."/>
            <person name="Crous P."/>
            <person name="Grigoriev I."/>
        </authorList>
    </citation>
    <scope>NUCLEOTIDE SEQUENCE</scope>
    <source>
        <strain evidence="2">CBS 161.51</strain>
    </source>
</reference>
<proteinExistence type="predicted"/>
<organism evidence="2 3">
    <name type="scientific">Clathrospora elynae</name>
    <dbReference type="NCBI Taxonomy" id="706981"/>
    <lineage>
        <taxon>Eukaryota</taxon>
        <taxon>Fungi</taxon>
        <taxon>Dikarya</taxon>
        <taxon>Ascomycota</taxon>
        <taxon>Pezizomycotina</taxon>
        <taxon>Dothideomycetes</taxon>
        <taxon>Pleosporomycetidae</taxon>
        <taxon>Pleosporales</taxon>
        <taxon>Diademaceae</taxon>
        <taxon>Clathrospora</taxon>
    </lineage>
</organism>
<feature type="compositionally biased region" description="Basic and acidic residues" evidence="1">
    <location>
        <begin position="94"/>
        <end position="105"/>
    </location>
</feature>
<sequence>MSICMWHAQQLFTHIIMHSPRVQGKTTAAPKASESTSTTTPNPASTPQPPPPYTAAPPGSPPLSDTSALLKDGTRRKSLDSLPPYDSGNNENAIWRKDMSRTQGE</sequence>
<evidence type="ECO:0000313" key="2">
    <source>
        <dbReference type="EMBL" id="KAF1940973.1"/>
    </source>
</evidence>
<protein>
    <submittedName>
        <fullName evidence="2">Uncharacterized protein</fullName>
    </submittedName>
</protein>
<name>A0A6A5SLF3_9PLEO</name>
<feature type="region of interest" description="Disordered" evidence="1">
    <location>
        <begin position="17"/>
        <end position="105"/>
    </location>
</feature>
<dbReference type="AlphaFoldDB" id="A0A6A5SLF3"/>
<evidence type="ECO:0000256" key="1">
    <source>
        <dbReference type="SAM" id="MobiDB-lite"/>
    </source>
</evidence>
<dbReference type="EMBL" id="ML976055">
    <property type="protein sequence ID" value="KAF1940973.1"/>
    <property type="molecule type" value="Genomic_DNA"/>
</dbReference>
<feature type="compositionally biased region" description="Pro residues" evidence="1">
    <location>
        <begin position="44"/>
        <end position="61"/>
    </location>
</feature>
<gene>
    <name evidence="2" type="ORF">EJ02DRAFT_455631</name>
</gene>
<accession>A0A6A5SLF3</accession>
<feature type="compositionally biased region" description="Low complexity" evidence="1">
    <location>
        <begin position="32"/>
        <end position="43"/>
    </location>
</feature>
<dbReference type="Proteomes" id="UP000800038">
    <property type="component" value="Unassembled WGS sequence"/>
</dbReference>
<keyword evidence="3" id="KW-1185">Reference proteome</keyword>